<keyword evidence="1" id="KW-0732">Signal</keyword>
<evidence type="ECO:0000256" key="1">
    <source>
        <dbReference type="SAM" id="SignalP"/>
    </source>
</evidence>
<feature type="signal peptide" evidence="1">
    <location>
        <begin position="1"/>
        <end position="26"/>
    </location>
</feature>
<accession>A0A5E4YB47</accession>
<reference evidence="2 3" key="1">
    <citation type="submission" date="2019-08" db="EMBL/GenBank/DDBJ databases">
        <authorList>
            <person name="Peeters C."/>
        </authorList>
    </citation>
    <scope>NUCLEOTIDE SEQUENCE [LARGE SCALE GENOMIC DNA]</scope>
    <source>
        <strain evidence="2 3">LMG 30175</strain>
    </source>
</reference>
<gene>
    <name evidence="2" type="ORF">PTE30175_04282</name>
</gene>
<dbReference type="EMBL" id="CABPRZ010000022">
    <property type="protein sequence ID" value="VVE45423.1"/>
    <property type="molecule type" value="Genomic_DNA"/>
</dbReference>
<evidence type="ECO:0000313" key="3">
    <source>
        <dbReference type="Proteomes" id="UP000414233"/>
    </source>
</evidence>
<dbReference type="RefSeq" id="WP_150699068.1">
    <property type="nucleotide sequence ID" value="NZ_CABPRZ010000022.1"/>
</dbReference>
<dbReference type="OrthoDB" id="8943465at2"/>
<dbReference type="AlphaFoldDB" id="A0A5E4YB47"/>
<name>A0A5E4YB47_9BURK</name>
<keyword evidence="3" id="KW-1185">Reference proteome</keyword>
<feature type="chain" id="PRO_5023087128" evidence="1">
    <location>
        <begin position="27"/>
        <end position="64"/>
    </location>
</feature>
<protein>
    <submittedName>
        <fullName evidence="2">Uncharacterized protein</fullName>
    </submittedName>
</protein>
<proteinExistence type="predicted"/>
<evidence type="ECO:0000313" key="2">
    <source>
        <dbReference type="EMBL" id="VVE45423.1"/>
    </source>
</evidence>
<sequence length="64" mass="7225">MNQRHIAKFLLVSASFLTLEMSVARADELARDTAAPGVVARIAEQPYQGPLDTRTIDPRKFQRR</sequence>
<organism evidence="2 3">
    <name type="scientific">Pandoraea terrae</name>
    <dbReference type="NCBI Taxonomy" id="1537710"/>
    <lineage>
        <taxon>Bacteria</taxon>
        <taxon>Pseudomonadati</taxon>
        <taxon>Pseudomonadota</taxon>
        <taxon>Betaproteobacteria</taxon>
        <taxon>Burkholderiales</taxon>
        <taxon>Burkholderiaceae</taxon>
        <taxon>Pandoraea</taxon>
    </lineage>
</organism>
<dbReference type="Proteomes" id="UP000414233">
    <property type="component" value="Unassembled WGS sequence"/>
</dbReference>